<dbReference type="Proteomes" id="UP000291116">
    <property type="component" value="Unassembled WGS sequence"/>
</dbReference>
<accession>A0A448Z3V4</accession>
<dbReference type="OrthoDB" id="49316at2759"/>
<gene>
    <name evidence="2" type="ORF">PSNMU_V1.4_AUG-EV-PASAV3_0035140</name>
</gene>
<feature type="compositionally biased region" description="Polar residues" evidence="1">
    <location>
        <begin position="86"/>
        <end position="103"/>
    </location>
</feature>
<keyword evidence="3" id="KW-1185">Reference proteome</keyword>
<protein>
    <submittedName>
        <fullName evidence="2">Uncharacterized protein</fullName>
    </submittedName>
</protein>
<feature type="compositionally biased region" description="Polar residues" evidence="1">
    <location>
        <begin position="793"/>
        <end position="810"/>
    </location>
</feature>
<evidence type="ECO:0000256" key="1">
    <source>
        <dbReference type="SAM" id="MobiDB-lite"/>
    </source>
</evidence>
<evidence type="ECO:0000313" key="2">
    <source>
        <dbReference type="EMBL" id="VEU36743.1"/>
    </source>
</evidence>
<feature type="region of interest" description="Disordered" evidence="1">
    <location>
        <begin position="35"/>
        <end position="210"/>
    </location>
</feature>
<reference evidence="2 3" key="1">
    <citation type="submission" date="2019-01" db="EMBL/GenBank/DDBJ databases">
        <authorList>
            <person name="Ferrante I. M."/>
        </authorList>
    </citation>
    <scope>NUCLEOTIDE SEQUENCE [LARGE SCALE GENOMIC DNA]</scope>
    <source>
        <strain evidence="2 3">B856</strain>
    </source>
</reference>
<feature type="compositionally biased region" description="Pro residues" evidence="1">
    <location>
        <begin position="149"/>
        <end position="158"/>
    </location>
</feature>
<evidence type="ECO:0000313" key="3">
    <source>
        <dbReference type="Proteomes" id="UP000291116"/>
    </source>
</evidence>
<feature type="region of interest" description="Disordered" evidence="1">
    <location>
        <begin position="786"/>
        <end position="810"/>
    </location>
</feature>
<dbReference type="EMBL" id="CAACVS010000102">
    <property type="protein sequence ID" value="VEU36743.1"/>
    <property type="molecule type" value="Genomic_DNA"/>
</dbReference>
<feature type="compositionally biased region" description="Polar residues" evidence="1">
    <location>
        <begin position="44"/>
        <end position="65"/>
    </location>
</feature>
<sequence>MVASSNSVTVARGGVGASRDDTVLDDLLLSRCGTSPHIMRRRMNSPSSSTANRNPQKESSLTASNTRKRLQVELERQRLFPPLNDGKNSTSSGTVMNKNNTNQHMRRVRSDNLAQSKRDDPSVRRSIFGPYFQEKPRSNSVPHLVRSQLPPPPPPLTPPLEIDSPVPAREEPQAPIRSFRRSSSDFVVASKKNGDKNDGRHRRKSQEQLHRHNLPVDYRVFAPSQHQAATSAICYRYRELNRDHEKEYDSVLERQVSVEHSLPPFPSPLIRFCSETTTTVAGNDSFSLNTTHPNGIRRSSSNISSHDREIHYHGVYSLLTPISILRPSRYAGSKRESSSDSNVAVDTGVISQDSAGVTSYTRSNNKRNATIEEEAEEGHHHLSASMSASFNFPRSYIDSSPILKAFVASPTDDGSFSGIHLVEEKKESDIAPQVPLGAASVASSLKPTKFLAPDISRSDEALDGRPSSGITAAATDGKFEKDTFSDKDTTDTVVLKQPLQQEQQQKLRFDPRVTVTEFEDPIPRKWYDENELDQHKREAIAIAQNYLRQHRAVAEWYRRSTLDPVTNTYRKKALFSLPVFSSMYSDNRTENSQESPRGAIVPSEPRIRKILIVEPNPAILSLFHKSMKSMFESAEIVAARSSEKALRLVEESIAPTRHDAAAFDIIVIEQALAIRGNHGAKRSDTCLPGLLGMFLKKNHEPIISAVPSTKIHRGSELIEQLRELSLEQQTQFGNADPPRSSLLIGVSLRPERDGAAMRQAGADLVWGIPIPSVGRNLRNDLVSKLQDKRSATARPTSTPLLPDQSNPETK</sequence>
<name>A0A448Z3V4_9STRA</name>
<proteinExistence type="predicted"/>
<dbReference type="AlphaFoldDB" id="A0A448Z3V4"/>
<organism evidence="2 3">
    <name type="scientific">Pseudo-nitzschia multistriata</name>
    <dbReference type="NCBI Taxonomy" id="183589"/>
    <lineage>
        <taxon>Eukaryota</taxon>
        <taxon>Sar</taxon>
        <taxon>Stramenopiles</taxon>
        <taxon>Ochrophyta</taxon>
        <taxon>Bacillariophyta</taxon>
        <taxon>Bacillariophyceae</taxon>
        <taxon>Bacillariophycidae</taxon>
        <taxon>Bacillariales</taxon>
        <taxon>Bacillariaceae</taxon>
        <taxon>Pseudo-nitzschia</taxon>
    </lineage>
</organism>